<evidence type="ECO:0000313" key="9">
    <source>
        <dbReference type="Proteomes" id="UP000092462"/>
    </source>
</evidence>
<keyword evidence="5" id="KW-0539">Nucleus</keyword>
<dbReference type="GO" id="GO:0034388">
    <property type="term" value="C:Pwp2p-containing subcomplex of 90S preribosome"/>
    <property type="evidence" value="ECO:0007669"/>
    <property type="project" value="TreeGrafter"/>
</dbReference>
<reference evidence="8" key="1">
    <citation type="submission" date="2022-08" db="UniProtKB">
        <authorList>
            <consortium name="EnsemblMetazoa"/>
        </authorList>
    </citation>
    <scope>IDENTIFICATION</scope>
    <source>
        <strain evidence="8">Israel</strain>
    </source>
</reference>
<dbReference type="GO" id="GO:0000462">
    <property type="term" value="P:maturation of SSU-rRNA from tricistronic rRNA transcript (SSU-rRNA, 5.8S rRNA, LSU-rRNA)"/>
    <property type="evidence" value="ECO:0007669"/>
    <property type="project" value="InterPro"/>
</dbReference>
<keyword evidence="4" id="KW-0677">Repeat</keyword>
<dbReference type="AlphaFoldDB" id="A0A1B0DPT5"/>
<dbReference type="Gene3D" id="1.25.40.10">
    <property type="entry name" value="Tetratricopeptide repeat domain"/>
    <property type="match status" value="1"/>
</dbReference>
<dbReference type="Pfam" id="PF24892">
    <property type="entry name" value="UTP6_C"/>
    <property type="match status" value="1"/>
</dbReference>
<dbReference type="VEuPathDB" id="VectorBase:PPAI010522"/>
<evidence type="ECO:0008006" key="10">
    <source>
        <dbReference type="Google" id="ProtNLM"/>
    </source>
</evidence>
<dbReference type="EnsemblMetazoa" id="PPAI010522-RA">
    <property type="protein sequence ID" value="PPAI010522-PA"/>
    <property type="gene ID" value="PPAI010522"/>
</dbReference>
<evidence type="ECO:0000259" key="7">
    <source>
        <dbReference type="Pfam" id="PF24892"/>
    </source>
</evidence>
<dbReference type="InterPro" id="IPR055347">
    <property type="entry name" value="UTP6_N"/>
</dbReference>
<evidence type="ECO:0000256" key="1">
    <source>
        <dbReference type="ARBA" id="ARBA00004604"/>
    </source>
</evidence>
<dbReference type="PANTHER" id="PTHR23271:SF1">
    <property type="entry name" value="U3 SMALL NUCLEOLAR RNA-ASSOCIATED PROTEIN 6 HOMOLOG"/>
    <property type="match status" value="1"/>
</dbReference>
<evidence type="ECO:0000259" key="6">
    <source>
        <dbReference type="Pfam" id="PF08640"/>
    </source>
</evidence>
<accession>A0A1B0DPT5</accession>
<dbReference type="Pfam" id="PF08640">
    <property type="entry name" value="U3_assoc_6"/>
    <property type="match status" value="1"/>
</dbReference>
<dbReference type="GO" id="GO:0032040">
    <property type="term" value="C:small-subunit processome"/>
    <property type="evidence" value="ECO:0007669"/>
    <property type="project" value="TreeGrafter"/>
</dbReference>
<dbReference type="SMART" id="SM00386">
    <property type="entry name" value="HAT"/>
    <property type="match status" value="6"/>
</dbReference>
<dbReference type="GO" id="GO:0030515">
    <property type="term" value="F:snoRNA binding"/>
    <property type="evidence" value="ECO:0007669"/>
    <property type="project" value="InterPro"/>
</dbReference>
<evidence type="ECO:0000313" key="8">
    <source>
        <dbReference type="EnsemblMetazoa" id="PPAI010522-PA"/>
    </source>
</evidence>
<dbReference type="PANTHER" id="PTHR23271">
    <property type="entry name" value="HEPATOCELLULAR CARCINOMA-ASSOCIATED ANTIGEN 66"/>
    <property type="match status" value="1"/>
</dbReference>
<keyword evidence="9" id="KW-1185">Reference proteome</keyword>
<dbReference type="InterPro" id="IPR011990">
    <property type="entry name" value="TPR-like_helical_dom_sf"/>
</dbReference>
<keyword evidence="3" id="KW-0698">rRNA processing</keyword>
<feature type="domain" description="U3 small nucleolar RNA-associated protein 6 N-terminal" evidence="6">
    <location>
        <begin position="10"/>
        <end position="89"/>
    </location>
</feature>
<dbReference type="InterPro" id="IPR056907">
    <property type="entry name" value="UTP6_C"/>
</dbReference>
<evidence type="ECO:0000256" key="3">
    <source>
        <dbReference type="ARBA" id="ARBA00022552"/>
    </source>
</evidence>
<evidence type="ECO:0000256" key="4">
    <source>
        <dbReference type="ARBA" id="ARBA00022737"/>
    </source>
</evidence>
<name>A0A1B0DPT5_PHLPP</name>
<dbReference type="VEuPathDB" id="VectorBase:PPAPM1_006257"/>
<comment type="subcellular location">
    <subcellularLocation>
        <location evidence="1">Nucleus</location>
        <location evidence="1">Nucleolus</location>
    </subcellularLocation>
</comment>
<evidence type="ECO:0000256" key="2">
    <source>
        <dbReference type="ARBA" id="ARBA00010734"/>
    </source>
</evidence>
<proteinExistence type="inferred from homology"/>
<feature type="domain" description="U3 small nucleolar RNA-associated protein 6 homolog C-terminal" evidence="7">
    <location>
        <begin position="310"/>
        <end position="523"/>
    </location>
</feature>
<dbReference type="InterPro" id="IPR003107">
    <property type="entry name" value="HAT"/>
</dbReference>
<dbReference type="InterPro" id="IPR013949">
    <property type="entry name" value="Utp6"/>
</dbReference>
<dbReference type="SUPFAM" id="SSF48452">
    <property type="entry name" value="TPR-like"/>
    <property type="match status" value="2"/>
</dbReference>
<comment type="similarity">
    <text evidence="2">Belongs to the UTP6 family.</text>
</comment>
<sequence>MAELVEYRKEKILPEYEQMKRIELFDDEEIREIIRKRNSLNGKIARQNKALRDYLEFIKYERDLISLIQKRRKTRNIQEKKRNVEYAIAVRIKQLYNQAAERFPQNVRIWEEFLKFAKMFKFVKDISNILDRMIQLHGDKPDMWLRAVIWEYEQTQDMERVKHFMLGGLQRHPDNTKLYYKFLKIKLLEADKIQEQTEARLQERNHLLEQAKIIYLNSRKKIHSIEYLVNILEILQEFAFAEDLRNLVLKDMQNDHPLEELMWHTLAHRELMGLHMANDQQTNESETESQDISGDDATAKNQTTPKRRIESCVAVYEQATKILKTEKMWSYYINTMLELNQDTSAQATLKKKVLHVAMRGAYEAGFLSEAHYIYFIEQLFKARDCRMEYMLEVFDKATKTHVTSVRLWEMWMRFHIQQESEQSLYEVFRQGVRKLSEESYPLWQLIIQYYQVRPDLPNRVEEIFNEAILQPPSISSRLKAQYIEYTAITKDINAARQKYDDLMLNTTPCLEIHEKMAFLESTQVI</sequence>
<protein>
    <recommendedName>
        <fullName evidence="10">U3 small nucleolar RNA-associated protein 6 homolog</fullName>
    </recommendedName>
</protein>
<organism evidence="8 9">
    <name type="scientific">Phlebotomus papatasi</name>
    <name type="common">Sandfly</name>
    <dbReference type="NCBI Taxonomy" id="29031"/>
    <lineage>
        <taxon>Eukaryota</taxon>
        <taxon>Metazoa</taxon>
        <taxon>Ecdysozoa</taxon>
        <taxon>Arthropoda</taxon>
        <taxon>Hexapoda</taxon>
        <taxon>Insecta</taxon>
        <taxon>Pterygota</taxon>
        <taxon>Neoptera</taxon>
        <taxon>Endopterygota</taxon>
        <taxon>Diptera</taxon>
        <taxon>Nematocera</taxon>
        <taxon>Psychodoidea</taxon>
        <taxon>Psychodidae</taxon>
        <taxon>Phlebotomus</taxon>
        <taxon>Phlebotomus</taxon>
    </lineage>
</organism>
<dbReference type="Proteomes" id="UP000092462">
    <property type="component" value="Unassembled WGS sequence"/>
</dbReference>
<evidence type="ECO:0000256" key="5">
    <source>
        <dbReference type="ARBA" id="ARBA00023242"/>
    </source>
</evidence>
<dbReference type="EMBL" id="AJVK01008243">
    <property type="status" value="NOT_ANNOTATED_CDS"/>
    <property type="molecule type" value="Genomic_DNA"/>
</dbReference>